<evidence type="ECO:0000256" key="5">
    <source>
        <dbReference type="ARBA" id="ARBA00022741"/>
    </source>
</evidence>
<dbReference type="PANTHER" id="PTHR43297">
    <property type="entry name" value="OLIGOPEPTIDE TRANSPORT ATP-BINDING PROTEIN APPD"/>
    <property type="match status" value="1"/>
</dbReference>
<keyword evidence="5" id="KW-0547">Nucleotide-binding</keyword>
<reference evidence="9 10" key="1">
    <citation type="submission" date="2016-11" db="EMBL/GenBank/DDBJ databases">
        <authorList>
            <person name="Varghese N."/>
            <person name="Submissions S."/>
        </authorList>
    </citation>
    <scope>NUCLEOTIDE SEQUENCE [LARGE SCALE GENOMIC DNA]</scope>
    <source>
        <strain evidence="9 10">DSM 20664</strain>
    </source>
</reference>
<organism evidence="9 10">
    <name type="scientific">Acetomicrobium flavidum</name>
    <dbReference type="NCBI Taxonomy" id="49896"/>
    <lineage>
        <taxon>Bacteria</taxon>
        <taxon>Thermotogati</taxon>
        <taxon>Synergistota</taxon>
        <taxon>Synergistia</taxon>
        <taxon>Synergistales</taxon>
        <taxon>Acetomicrobiaceae</taxon>
        <taxon>Acetomicrobium</taxon>
    </lineage>
</organism>
<dbReference type="InterPro" id="IPR050388">
    <property type="entry name" value="ABC_Ni/Peptide_Import"/>
</dbReference>
<comment type="subcellular location">
    <subcellularLocation>
        <location evidence="1">Cell membrane</location>
        <topology evidence="1">Peripheral membrane protein</topology>
    </subcellularLocation>
</comment>
<protein>
    <submittedName>
        <fullName evidence="9">Peptide/nickel transport system ATP-binding protein/oligopeptide transport system ATP-binding protein</fullName>
    </submittedName>
</protein>
<evidence type="ECO:0000256" key="7">
    <source>
        <dbReference type="ARBA" id="ARBA00023136"/>
    </source>
</evidence>
<dbReference type="InterPro" id="IPR017871">
    <property type="entry name" value="ABC_transporter-like_CS"/>
</dbReference>
<keyword evidence="6 9" id="KW-0067">ATP-binding</keyword>
<evidence type="ECO:0000256" key="2">
    <source>
        <dbReference type="ARBA" id="ARBA00005417"/>
    </source>
</evidence>
<dbReference type="Pfam" id="PF00005">
    <property type="entry name" value="ABC_tran"/>
    <property type="match status" value="1"/>
</dbReference>
<dbReference type="InterPro" id="IPR003439">
    <property type="entry name" value="ABC_transporter-like_ATP-bd"/>
</dbReference>
<dbReference type="SMART" id="SM00382">
    <property type="entry name" value="AAA"/>
    <property type="match status" value="1"/>
</dbReference>
<dbReference type="Pfam" id="PF08352">
    <property type="entry name" value="oligo_HPY"/>
    <property type="match status" value="1"/>
</dbReference>
<keyword evidence="4" id="KW-1003">Cell membrane</keyword>
<dbReference type="SUPFAM" id="SSF52540">
    <property type="entry name" value="P-loop containing nucleoside triphosphate hydrolases"/>
    <property type="match status" value="1"/>
</dbReference>
<name>A0ABY1JDC6_9BACT</name>
<evidence type="ECO:0000313" key="10">
    <source>
        <dbReference type="Proteomes" id="UP000185093"/>
    </source>
</evidence>
<evidence type="ECO:0000313" key="9">
    <source>
        <dbReference type="EMBL" id="SIN68301.1"/>
    </source>
</evidence>
<comment type="similarity">
    <text evidence="2">Belongs to the ABC transporter superfamily.</text>
</comment>
<dbReference type="InterPro" id="IPR013563">
    <property type="entry name" value="Oligopep_ABC_C"/>
</dbReference>
<keyword evidence="7" id="KW-0472">Membrane</keyword>
<proteinExistence type="inferred from homology"/>
<dbReference type="EMBL" id="FSQZ01000001">
    <property type="protein sequence ID" value="SIN68301.1"/>
    <property type="molecule type" value="Genomic_DNA"/>
</dbReference>
<accession>A0ABY1JDC6</accession>
<dbReference type="PROSITE" id="PS50893">
    <property type="entry name" value="ABC_TRANSPORTER_2"/>
    <property type="match status" value="1"/>
</dbReference>
<dbReference type="PANTHER" id="PTHR43297:SF2">
    <property type="entry name" value="DIPEPTIDE TRANSPORT ATP-BINDING PROTEIN DPPD"/>
    <property type="match status" value="1"/>
</dbReference>
<sequence>MEPLLEVRDLATYFYTDEGTVKALDGVSFSIGQGEILGLVGETGCGKSVTATSIMGLIPSPPGKIVQGSILFNGRELLSLSEQQMRHIRGKDIAMIFQDPASSLNPVLRVGFQVAEAIWAHTGTPIRKGILRAAELFGLVNIPDPQKTVNRYPHQLSGGMKQRVMIAMALSLNPKLLIADEPTTALDVSIQAQILSLIKRLQRDYGSSVLLISHDLGVISTMAHRVAVMYSGLIVEQGRVEDLFQDPLHPYTKGLLAAIPRVDEDKDELAVIEGTLPNPTDPPSGCRFHPRCSLATDACKIERPPLKAVKPAHEVACHVYAR</sequence>
<feature type="domain" description="ABC transporter" evidence="8">
    <location>
        <begin position="5"/>
        <end position="256"/>
    </location>
</feature>
<dbReference type="GO" id="GO:0005524">
    <property type="term" value="F:ATP binding"/>
    <property type="evidence" value="ECO:0007669"/>
    <property type="project" value="UniProtKB-KW"/>
</dbReference>
<evidence type="ECO:0000256" key="6">
    <source>
        <dbReference type="ARBA" id="ARBA00022840"/>
    </source>
</evidence>
<dbReference type="RefSeq" id="WP_014807874.1">
    <property type="nucleotide sequence ID" value="NZ_FSQZ01000001.1"/>
</dbReference>
<dbReference type="InterPro" id="IPR003593">
    <property type="entry name" value="AAA+_ATPase"/>
</dbReference>
<keyword evidence="3" id="KW-0813">Transport</keyword>
<evidence type="ECO:0000259" key="8">
    <source>
        <dbReference type="PROSITE" id="PS50893"/>
    </source>
</evidence>
<evidence type="ECO:0000256" key="3">
    <source>
        <dbReference type="ARBA" id="ARBA00022448"/>
    </source>
</evidence>
<dbReference type="NCBIfam" id="TIGR01727">
    <property type="entry name" value="oligo_HPY"/>
    <property type="match status" value="1"/>
</dbReference>
<dbReference type="PROSITE" id="PS00211">
    <property type="entry name" value="ABC_TRANSPORTER_1"/>
    <property type="match status" value="1"/>
</dbReference>
<dbReference type="Proteomes" id="UP000185093">
    <property type="component" value="Unassembled WGS sequence"/>
</dbReference>
<comment type="caution">
    <text evidence="9">The sequence shown here is derived from an EMBL/GenBank/DDBJ whole genome shotgun (WGS) entry which is preliminary data.</text>
</comment>
<dbReference type="CDD" id="cd03257">
    <property type="entry name" value="ABC_NikE_OppD_transporters"/>
    <property type="match status" value="1"/>
</dbReference>
<gene>
    <name evidence="9" type="ORF">SAMN05444368_1153</name>
</gene>
<dbReference type="Gene3D" id="3.40.50.300">
    <property type="entry name" value="P-loop containing nucleotide triphosphate hydrolases"/>
    <property type="match status" value="1"/>
</dbReference>
<dbReference type="InterPro" id="IPR027417">
    <property type="entry name" value="P-loop_NTPase"/>
</dbReference>
<evidence type="ECO:0000256" key="1">
    <source>
        <dbReference type="ARBA" id="ARBA00004202"/>
    </source>
</evidence>
<keyword evidence="10" id="KW-1185">Reference proteome</keyword>
<evidence type="ECO:0000256" key="4">
    <source>
        <dbReference type="ARBA" id="ARBA00022475"/>
    </source>
</evidence>